<evidence type="ECO:0000313" key="2">
    <source>
        <dbReference type="Proteomes" id="UP000665026"/>
    </source>
</evidence>
<accession>A0A975EN99</accession>
<dbReference type="SUPFAM" id="SSF159709">
    <property type="entry name" value="PhnH-like"/>
    <property type="match status" value="1"/>
</dbReference>
<dbReference type="Pfam" id="PF05845">
    <property type="entry name" value="PhnH"/>
    <property type="match status" value="1"/>
</dbReference>
<dbReference type="NCBIfam" id="TIGR03292">
    <property type="entry name" value="PhnH_redo"/>
    <property type="match status" value="1"/>
</dbReference>
<dbReference type="Proteomes" id="UP000665026">
    <property type="component" value="Chromosome"/>
</dbReference>
<dbReference type="RefSeq" id="WP_209355836.1">
    <property type="nucleotide sequence ID" value="NZ_CP060010.1"/>
</dbReference>
<proteinExistence type="predicted"/>
<reference evidence="1" key="1">
    <citation type="submission" date="2020-07" db="EMBL/GenBank/DDBJ databases">
        <title>Genome sequences of bacteria associated with the marine, planktonic diatom Thalassiosira profunda strain ECT2AJA-044.</title>
        <authorList>
            <person name="Gargas C.B."/>
            <person name="Roberts W.R."/>
            <person name="Alverson A.J."/>
        </authorList>
    </citation>
    <scope>NUCLEOTIDE SEQUENCE</scope>
    <source>
        <strain evidence="1">ECT2AJA-044</strain>
    </source>
</reference>
<dbReference type="EMBL" id="CP060010">
    <property type="protein sequence ID" value="QTN35150.1"/>
    <property type="molecule type" value="Genomic_DNA"/>
</dbReference>
<organism evidence="1 2">
    <name type="scientific">Cognatishimia activa</name>
    <dbReference type="NCBI Taxonomy" id="1715691"/>
    <lineage>
        <taxon>Bacteria</taxon>
        <taxon>Pseudomonadati</taxon>
        <taxon>Pseudomonadota</taxon>
        <taxon>Alphaproteobacteria</taxon>
        <taxon>Rhodobacterales</taxon>
        <taxon>Paracoccaceae</taxon>
        <taxon>Cognatishimia</taxon>
    </lineage>
</organism>
<gene>
    <name evidence="1" type="primary">phnH</name>
    <name evidence="1" type="ORF">HZ995_11720</name>
</gene>
<name>A0A975EN99_9RHOB</name>
<evidence type="ECO:0000313" key="1">
    <source>
        <dbReference type="EMBL" id="QTN35150.1"/>
    </source>
</evidence>
<protein>
    <submittedName>
        <fullName evidence="1">Phosphonate C-P lyase system protein PhnH</fullName>
    </submittedName>
</protein>
<dbReference type="PIRSF" id="PIRSF020680">
    <property type="entry name" value="PhnH"/>
    <property type="match status" value="1"/>
</dbReference>
<dbReference type="KEGG" id="cact:HZ995_11720"/>
<dbReference type="InterPro" id="IPR008772">
    <property type="entry name" value="Phosphonate_metab_PhnH"/>
</dbReference>
<dbReference type="AlphaFoldDB" id="A0A975EN99"/>
<sequence length="188" mass="20191">MSATALEGGFKNPPHDSARAFRALMNAMARPGTTHEVAGALPPAPMSIAAGVLLLTLCDGDTGIYLTPEFDTEEIRTWISFHIGAPFVAPMKADFAVGRWDELAPIDRFAIGDAEYPDRSTTLVIEGQGAEDVTLKGPGIKDTQAFALPEVAPFQNNRALFPLGRDFYFTQGAEFAALPRSTEITACM</sequence>
<keyword evidence="1" id="KW-0456">Lyase</keyword>
<dbReference type="GO" id="GO:0016829">
    <property type="term" value="F:lyase activity"/>
    <property type="evidence" value="ECO:0007669"/>
    <property type="project" value="UniProtKB-KW"/>
</dbReference>
<dbReference type="Gene3D" id="3.40.50.11310">
    <property type="entry name" value="Bacterial phosphonate metabolism protein PhnH"/>
    <property type="match status" value="1"/>
</dbReference>
<dbReference type="GO" id="GO:0019634">
    <property type="term" value="P:organic phosphonate metabolic process"/>
    <property type="evidence" value="ECO:0007669"/>
    <property type="project" value="InterPro"/>
</dbReference>
<dbReference type="InterPro" id="IPR038058">
    <property type="entry name" value="PhnH-like_sp"/>
</dbReference>